<name>A0AAQ3PJL9_PASNO</name>
<feature type="region of interest" description="Disordered" evidence="1">
    <location>
        <begin position="1"/>
        <end position="84"/>
    </location>
</feature>
<evidence type="ECO:0000256" key="1">
    <source>
        <dbReference type="SAM" id="MobiDB-lite"/>
    </source>
</evidence>
<feature type="compositionally biased region" description="Low complexity" evidence="1">
    <location>
        <begin position="15"/>
        <end position="25"/>
    </location>
</feature>
<keyword evidence="3" id="KW-1185">Reference proteome</keyword>
<dbReference type="Proteomes" id="UP001341281">
    <property type="component" value="Chromosome 01"/>
</dbReference>
<feature type="compositionally biased region" description="Low complexity" evidence="1">
    <location>
        <begin position="133"/>
        <end position="165"/>
    </location>
</feature>
<accession>A0AAQ3PJL9</accession>
<feature type="compositionally biased region" description="Low complexity" evidence="1">
    <location>
        <begin position="64"/>
        <end position="74"/>
    </location>
</feature>
<organism evidence="2 3">
    <name type="scientific">Paspalum notatum var. saurae</name>
    <dbReference type="NCBI Taxonomy" id="547442"/>
    <lineage>
        <taxon>Eukaryota</taxon>
        <taxon>Viridiplantae</taxon>
        <taxon>Streptophyta</taxon>
        <taxon>Embryophyta</taxon>
        <taxon>Tracheophyta</taxon>
        <taxon>Spermatophyta</taxon>
        <taxon>Magnoliopsida</taxon>
        <taxon>Liliopsida</taxon>
        <taxon>Poales</taxon>
        <taxon>Poaceae</taxon>
        <taxon>PACMAD clade</taxon>
        <taxon>Panicoideae</taxon>
        <taxon>Andropogonodae</taxon>
        <taxon>Paspaleae</taxon>
        <taxon>Paspalinae</taxon>
        <taxon>Paspalum</taxon>
    </lineage>
</organism>
<dbReference type="EMBL" id="CP144745">
    <property type="protein sequence ID" value="WVZ52871.1"/>
    <property type="molecule type" value="Genomic_DNA"/>
</dbReference>
<dbReference type="EMBL" id="CP144745">
    <property type="protein sequence ID" value="WVZ52872.1"/>
    <property type="molecule type" value="Genomic_DNA"/>
</dbReference>
<gene>
    <name evidence="2" type="ORF">U9M48_003880</name>
</gene>
<reference evidence="2 3" key="1">
    <citation type="submission" date="2024-02" db="EMBL/GenBank/DDBJ databases">
        <title>High-quality chromosome-scale genome assembly of Pensacola bahiagrass (Paspalum notatum Flugge var. saurae).</title>
        <authorList>
            <person name="Vega J.M."/>
            <person name="Podio M."/>
            <person name="Orjuela J."/>
            <person name="Siena L.A."/>
            <person name="Pessino S.C."/>
            <person name="Combes M.C."/>
            <person name="Mariac C."/>
            <person name="Albertini E."/>
            <person name="Pupilli F."/>
            <person name="Ortiz J.P.A."/>
            <person name="Leblanc O."/>
        </authorList>
    </citation>
    <scope>NUCLEOTIDE SEQUENCE [LARGE SCALE GENOMIC DNA]</scope>
    <source>
        <strain evidence="2">R1</strain>
        <tissue evidence="2">Leaf</tissue>
    </source>
</reference>
<evidence type="ECO:0000313" key="2">
    <source>
        <dbReference type="EMBL" id="WVZ52872.1"/>
    </source>
</evidence>
<evidence type="ECO:0000313" key="3">
    <source>
        <dbReference type="Proteomes" id="UP001341281"/>
    </source>
</evidence>
<feature type="region of interest" description="Disordered" evidence="1">
    <location>
        <begin position="133"/>
        <end position="166"/>
    </location>
</feature>
<proteinExistence type="predicted"/>
<dbReference type="AlphaFoldDB" id="A0AAQ3PJL9"/>
<protein>
    <submittedName>
        <fullName evidence="2">Uncharacterized protein</fullName>
    </submittedName>
</protein>
<sequence>MASAYRSAGIDIRRTTPPSRACAAPRPRDRTAPAIPLLPLRYDPASEPPPPLAPAAPAARRHAAVAPAASSPRSLMPPLPRADVLPPRLARSRRRLCRAPTRRPLASLARGAPATAPLRSRCCGLGAPTRVAAASARRPTRAAGAPPRGSRPILPAPAPGLSGPAMRPRSCHLPGARRHRLCPHINHQPRGHRQEVAQGRAVLLHPYSTGAAMVA</sequence>